<dbReference type="EMBL" id="BNFF01000001">
    <property type="protein sequence ID" value="GHK53630.1"/>
    <property type="molecule type" value="Genomic_DNA"/>
</dbReference>
<gene>
    <name evidence="1" type="ORF">KPZU09_33660</name>
</gene>
<comment type="caution">
    <text evidence="1">The sequence shown here is derived from an EMBL/GenBank/DDBJ whole genome shotgun (WGS) entry which is preliminary data.</text>
</comment>
<evidence type="ECO:0000313" key="1">
    <source>
        <dbReference type="EMBL" id="GHK53630.1"/>
    </source>
</evidence>
<protein>
    <submittedName>
        <fullName evidence="1">Uncharacterized protein</fullName>
    </submittedName>
</protein>
<organism evidence="1 2">
    <name type="scientific">Klebsiella pneumoniae</name>
    <dbReference type="NCBI Taxonomy" id="573"/>
    <lineage>
        <taxon>Bacteria</taxon>
        <taxon>Pseudomonadati</taxon>
        <taxon>Pseudomonadota</taxon>
        <taxon>Gammaproteobacteria</taxon>
        <taxon>Enterobacterales</taxon>
        <taxon>Enterobacteriaceae</taxon>
        <taxon>Klebsiella/Raoultella group</taxon>
        <taxon>Klebsiella</taxon>
        <taxon>Klebsiella pneumoniae complex</taxon>
    </lineage>
</organism>
<dbReference type="Proteomes" id="UP000655094">
    <property type="component" value="Unassembled WGS sequence"/>
</dbReference>
<accession>A0A919HSU9</accession>
<name>A0A919HSU9_KLEPN</name>
<sequence length="44" mass="4950">MKLAARQVDISKTKDKPYKLSDGGGLYHRLMRVSWNALLSANDT</sequence>
<proteinExistence type="predicted"/>
<reference evidence="1" key="1">
    <citation type="submission" date="2020-10" db="EMBL/GenBank/DDBJ databases">
        <title>Genome Sequence of ESBL Producing Zambian Clinical Strains.</title>
        <authorList>
            <person name="Shawa M."/>
            <person name="Furuta Y."/>
            <person name="Simbotwe M."/>
            <person name="Mulenga E."/>
            <person name="Mubanga M."/>
            <person name="Mulenga G."/>
            <person name="Kaile C."/>
            <person name="Zorigt T."/>
            <person name="Hang'ombe B."/>
            <person name="Higashi H."/>
        </authorList>
    </citation>
    <scope>NUCLEOTIDE SEQUENCE</scope>
    <source>
        <strain evidence="1">Zam_UTH_09</strain>
    </source>
</reference>
<evidence type="ECO:0000313" key="2">
    <source>
        <dbReference type="Proteomes" id="UP000655094"/>
    </source>
</evidence>
<dbReference type="AlphaFoldDB" id="A0A919HSU9"/>